<evidence type="ECO:0000313" key="1">
    <source>
        <dbReference type="EMBL" id="KAG5597265.1"/>
    </source>
</evidence>
<dbReference type="Proteomes" id="UP000824120">
    <property type="component" value="Chromosome 7"/>
</dbReference>
<evidence type="ECO:0000313" key="2">
    <source>
        <dbReference type="Proteomes" id="UP000824120"/>
    </source>
</evidence>
<organism evidence="1 2">
    <name type="scientific">Solanum commersonii</name>
    <name type="common">Commerson's wild potato</name>
    <name type="synonym">Commerson's nightshade</name>
    <dbReference type="NCBI Taxonomy" id="4109"/>
    <lineage>
        <taxon>Eukaryota</taxon>
        <taxon>Viridiplantae</taxon>
        <taxon>Streptophyta</taxon>
        <taxon>Embryophyta</taxon>
        <taxon>Tracheophyta</taxon>
        <taxon>Spermatophyta</taxon>
        <taxon>Magnoliopsida</taxon>
        <taxon>eudicotyledons</taxon>
        <taxon>Gunneridae</taxon>
        <taxon>Pentapetalae</taxon>
        <taxon>asterids</taxon>
        <taxon>lamiids</taxon>
        <taxon>Solanales</taxon>
        <taxon>Solanaceae</taxon>
        <taxon>Solanoideae</taxon>
        <taxon>Solaneae</taxon>
        <taxon>Solanum</taxon>
    </lineage>
</organism>
<gene>
    <name evidence="1" type="ORF">H5410_038497</name>
</gene>
<proteinExistence type="predicted"/>
<protein>
    <submittedName>
        <fullName evidence="1">Uncharacterized protein</fullName>
    </submittedName>
</protein>
<dbReference type="EMBL" id="JACXVP010000007">
    <property type="protein sequence ID" value="KAG5597265.1"/>
    <property type="molecule type" value="Genomic_DNA"/>
</dbReference>
<accession>A0A9J5YA95</accession>
<dbReference type="AlphaFoldDB" id="A0A9J5YA95"/>
<comment type="caution">
    <text evidence="1">The sequence shown here is derived from an EMBL/GenBank/DDBJ whole genome shotgun (WGS) entry which is preliminary data.</text>
</comment>
<keyword evidence="2" id="KW-1185">Reference proteome</keyword>
<reference evidence="1 2" key="1">
    <citation type="submission" date="2020-09" db="EMBL/GenBank/DDBJ databases">
        <title>De no assembly of potato wild relative species, Solanum commersonii.</title>
        <authorList>
            <person name="Cho K."/>
        </authorList>
    </citation>
    <scope>NUCLEOTIDE SEQUENCE [LARGE SCALE GENOMIC DNA]</scope>
    <source>
        <strain evidence="1">LZ3.2</strain>
        <tissue evidence="1">Leaf</tissue>
    </source>
</reference>
<name>A0A9J5YA95_SOLCO</name>
<sequence>MSKFPSNMGIVFEYSWLEADSRFEVYGLYNDLNLLYDTNATMICEPTYVGSAPGTGLPELNRHGKRA</sequence>